<proteinExistence type="predicted"/>
<gene>
    <name evidence="2" type="ORF">TresaDRAFT_0526</name>
</gene>
<feature type="signal peptide" evidence="1">
    <location>
        <begin position="1"/>
        <end position="18"/>
    </location>
</feature>
<dbReference type="AlphaFoldDB" id="H7EPN1"/>
<keyword evidence="3" id="KW-1185">Reference proteome</keyword>
<accession>H7EPN1</accession>
<organism evidence="2 3">
    <name type="scientific">Treponema saccharophilum DSM 2985</name>
    <dbReference type="NCBI Taxonomy" id="907348"/>
    <lineage>
        <taxon>Bacteria</taxon>
        <taxon>Pseudomonadati</taxon>
        <taxon>Spirochaetota</taxon>
        <taxon>Spirochaetia</taxon>
        <taxon>Spirochaetales</taxon>
        <taxon>Treponemataceae</taxon>
        <taxon>Treponema</taxon>
    </lineage>
</organism>
<reference evidence="2 3" key="1">
    <citation type="submission" date="2011-09" db="EMBL/GenBank/DDBJ databases">
        <title>The draft genome of Treponema saccharophilum DSM 2985.</title>
        <authorList>
            <consortium name="US DOE Joint Genome Institute (JGI-PGF)"/>
            <person name="Lucas S."/>
            <person name="Copeland A."/>
            <person name="Lapidus A."/>
            <person name="Glavina del Rio T."/>
            <person name="Dalin E."/>
            <person name="Tice H."/>
            <person name="Bruce D."/>
            <person name="Goodwin L."/>
            <person name="Pitluck S."/>
            <person name="Peters L."/>
            <person name="Kyrpides N."/>
            <person name="Mavromatis K."/>
            <person name="Ivanova N."/>
            <person name="Markowitz V."/>
            <person name="Cheng J.-F."/>
            <person name="Hugenholtz P."/>
            <person name="Woyke T."/>
            <person name="Wu D."/>
            <person name="Gronow S."/>
            <person name="Wellnitz S."/>
            <person name="Brambilla E."/>
            <person name="Klenk H.-P."/>
            <person name="Eisen J.A."/>
        </authorList>
    </citation>
    <scope>NUCLEOTIDE SEQUENCE [LARGE SCALE GENOMIC DNA]</scope>
    <source>
        <strain evidence="2 3">DSM 2985</strain>
    </source>
</reference>
<evidence type="ECO:0000313" key="3">
    <source>
        <dbReference type="Proteomes" id="UP000003571"/>
    </source>
</evidence>
<dbReference type="RefSeq" id="WP_002706611.1">
    <property type="nucleotide sequence ID" value="NZ_AGRW01000055.1"/>
</dbReference>
<dbReference type="Proteomes" id="UP000003571">
    <property type="component" value="Unassembled WGS sequence"/>
</dbReference>
<protein>
    <recommendedName>
        <fullName evidence="4">Outer membrane protein beta-barrel domain-containing protein</fullName>
    </recommendedName>
</protein>
<dbReference type="PATRIC" id="fig|907348.3.peg.2942"/>
<evidence type="ECO:0000256" key="1">
    <source>
        <dbReference type="SAM" id="SignalP"/>
    </source>
</evidence>
<keyword evidence="1" id="KW-0732">Signal</keyword>
<comment type="caution">
    <text evidence="2">The sequence shown here is derived from an EMBL/GenBank/DDBJ whole genome shotgun (WGS) entry which is preliminary data.</text>
</comment>
<name>H7EPN1_9SPIR</name>
<evidence type="ECO:0000313" key="2">
    <source>
        <dbReference type="EMBL" id="EIC00432.1"/>
    </source>
</evidence>
<dbReference type="EMBL" id="AGRW01000055">
    <property type="protein sequence ID" value="EIC00432.1"/>
    <property type="molecule type" value="Genomic_DNA"/>
</dbReference>
<dbReference type="OrthoDB" id="9849139at2"/>
<feature type="chain" id="PRO_5003608914" description="Outer membrane protein beta-barrel domain-containing protein" evidence="1">
    <location>
        <begin position="19"/>
        <end position="250"/>
    </location>
</feature>
<sequence length="250" mass="29107">MKVLLACTLMILIPSFSAFPFAKFSKFGDFEWFLETTRGIQNFSVGNSSSAKMTQNDALEFTGLIFHSFYKLRLVSKAQLNLGFTKKPMFLWSDTPDFLHDDENLNENLRCIEFDYQSYLPKINYQFIRFIPFVGYSFVDYSGPENSNGFAYNSIAGGIQYFCRINTYFSHGYFISYSPMFIIQGTTLEDTLHYISYGAEIMTNTHPLALTVFFNVRKAFSQMNLFRIFETTEYRFNTVELGFSFHLNLR</sequence>
<evidence type="ECO:0008006" key="4">
    <source>
        <dbReference type="Google" id="ProtNLM"/>
    </source>
</evidence>